<proteinExistence type="predicted"/>
<dbReference type="EMBL" id="JAEANY010000001">
    <property type="protein sequence ID" value="MBH5321653.1"/>
    <property type="molecule type" value="Genomic_DNA"/>
</dbReference>
<evidence type="ECO:0000256" key="1">
    <source>
        <dbReference type="SAM" id="MobiDB-lite"/>
    </source>
</evidence>
<comment type="caution">
    <text evidence="3">The sequence shown here is derived from an EMBL/GenBank/DDBJ whole genome shotgun (WGS) entry which is preliminary data.</text>
</comment>
<feature type="chain" id="PRO_5046463125" description="META domain-containing protein" evidence="2">
    <location>
        <begin position="20"/>
        <end position="162"/>
    </location>
</feature>
<dbReference type="Proteomes" id="UP000602442">
    <property type="component" value="Unassembled WGS sequence"/>
</dbReference>
<evidence type="ECO:0000313" key="4">
    <source>
        <dbReference type="Proteomes" id="UP000602442"/>
    </source>
</evidence>
<gene>
    <name evidence="3" type="ORF">I5L03_03515</name>
</gene>
<evidence type="ECO:0000313" key="3">
    <source>
        <dbReference type="EMBL" id="MBH5321653.1"/>
    </source>
</evidence>
<dbReference type="RefSeq" id="WP_197920293.1">
    <property type="nucleotide sequence ID" value="NZ_CAWPTA010000006.1"/>
</dbReference>
<name>A0ABS0N106_9SPHN</name>
<dbReference type="PROSITE" id="PS51257">
    <property type="entry name" value="PROKAR_LIPOPROTEIN"/>
    <property type="match status" value="1"/>
</dbReference>
<evidence type="ECO:0008006" key="5">
    <source>
        <dbReference type="Google" id="ProtNLM"/>
    </source>
</evidence>
<keyword evidence="2" id="KW-0732">Signal</keyword>
<reference evidence="3 4" key="1">
    <citation type="submission" date="2020-11" db="EMBL/GenBank/DDBJ databases">
        <title>Erythrobacter sediminis sp. nov., a marine bacterium from a tidal flat of Garorim Bay.</title>
        <authorList>
            <person name="Kim D."/>
            <person name="Yoo Y."/>
            <person name="Kim J.-J."/>
        </authorList>
    </citation>
    <scope>NUCLEOTIDE SEQUENCE [LARGE SCALE GENOMIC DNA]</scope>
    <source>
        <strain evidence="3 4">JGD-13</strain>
    </source>
</reference>
<organism evidence="3 4">
    <name type="scientific">Aurantiacibacter sediminis</name>
    <dbReference type="NCBI Taxonomy" id="2793064"/>
    <lineage>
        <taxon>Bacteria</taxon>
        <taxon>Pseudomonadati</taxon>
        <taxon>Pseudomonadota</taxon>
        <taxon>Alphaproteobacteria</taxon>
        <taxon>Sphingomonadales</taxon>
        <taxon>Erythrobacteraceae</taxon>
        <taxon>Aurantiacibacter</taxon>
    </lineage>
</organism>
<protein>
    <recommendedName>
        <fullName evidence="5">META domain-containing protein</fullName>
    </recommendedName>
</protein>
<keyword evidence="4" id="KW-1185">Reference proteome</keyword>
<sequence length="162" mass="16900">MRILLSLALLIALAGCEQAPSDEQLTTLPAPDGIENPPPAPGRPAPATLEGDWRVAGIDGEALDTNSGLALTADDEELWWEPRCFGAIRGYVIVGDAITFGSRTSTPPAVEGTPPPVVCLIAPPPGLHEVMQAIDAAENIETTPNNGVRISGGGRSVTLFRQ</sequence>
<feature type="signal peptide" evidence="2">
    <location>
        <begin position="1"/>
        <end position="19"/>
    </location>
</feature>
<feature type="region of interest" description="Disordered" evidence="1">
    <location>
        <begin position="23"/>
        <end position="47"/>
    </location>
</feature>
<evidence type="ECO:0000256" key="2">
    <source>
        <dbReference type="SAM" id="SignalP"/>
    </source>
</evidence>
<accession>A0ABS0N106</accession>